<dbReference type="GeneID" id="108053867"/>
<feature type="compositionally biased region" description="Basic residues" evidence="1">
    <location>
        <begin position="334"/>
        <end position="350"/>
    </location>
</feature>
<sequence length="635" mass="72729">MKATSRKPSFSSKRGSGRSNTEKPPCKPPSPENDKCMDAYNDPEYTMDKCVQSQAGCQLQTVERSEQNTLAELVHIKSELFCEALCDVLDELGDFLDGEQDDSDLEAKPVITPPPPSISLADDSSLFTRRSKPDLEVESLQESGEISSSEANNTEESLSGEENPVRGINFSAKECQEEEDLLSSPEANSGHCWGSVEHKEMFSEKTIITKAKVIKPDHRKRRSESKERKRARRKSSPIRRVPITRSPSPLFRSRRRSLSRNSSSGKRRSSTASRRWHQSPSRDQKRSRRRSSSRNRLKRSCMPVSPRRRLRSRSRNSDRTSRSRSIRSRPSDRRLRHLSPSIRHRRRSPYRGRPTSPGCGRRHVRRHSPALLSRHRSRSRSRSARRLVREQLGNRVSLRERSRSRPVRKPIRKRSRSRSISAKVMLHEGSRSASSSRTVSKSRPTKARQPSRSPKSNLQEHPKSASQNQTVKSLADKSWMADQVASPVEDIPPQDCIKPPSVRSSPILPRPISPMITLHDNRLTRPRELRHYLLPTPPVPQMVYTHYTQLEYSAQHLPGYLAPGTHNQRPHELGAYDLRHRLSTTRSLYYLGPNDLRHRIQDVFRPDVYSPPPAFNAYAEWPTGYPGEYHPSGYY</sequence>
<evidence type="ECO:0000256" key="1">
    <source>
        <dbReference type="SAM" id="MobiDB-lite"/>
    </source>
</evidence>
<dbReference type="RefSeq" id="XP_016992074.1">
    <property type="nucleotide sequence ID" value="XM_017136585.1"/>
</dbReference>
<name>A0A6P4FRI6_DRORH</name>
<feature type="compositionally biased region" description="Basic residues" evidence="1">
    <location>
        <begin position="360"/>
        <end position="386"/>
    </location>
</feature>
<feature type="compositionally biased region" description="Basic residues" evidence="1">
    <location>
        <begin position="285"/>
        <end position="299"/>
    </location>
</feature>
<proteinExistence type="predicted"/>
<feature type="compositionally biased region" description="Basic residues" evidence="1">
    <location>
        <begin position="217"/>
        <end position="237"/>
    </location>
</feature>
<feature type="compositionally biased region" description="Polar residues" evidence="1">
    <location>
        <begin position="448"/>
        <end position="457"/>
    </location>
</feature>
<feature type="region of interest" description="Disordered" evidence="1">
    <location>
        <begin position="1"/>
        <end position="40"/>
    </location>
</feature>
<dbReference type="OrthoDB" id="7871460at2759"/>
<accession>A0A6P4FRI6</accession>
<dbReference type="AlphaFoldDB" id="A0A6P4FRI6"/>
<protein>
    <submittedName>
        <fullName evidence="2">Serine/arginine repetitive matrix protein 2</fullName>
    </submittedName>
</protein>
<feature type="region of interest" description="Disordered" evidence="1">
    <location>
        <begin position="96"/>
        <end position="509"/>
    </location>
</feature>
<gene>
    <name evidence="2" type="primary">LOC108053867</name>
</gene>
<organism evidence="2">
    <name type="scientific">Drosophila rhopaloa</name>
    <name type="common">Fruit fly</name>
    <dbReference type="NCBI Taxonomy" id="1041015"/>
    <lineage>
        <taxon>Eukaryota</taxon>
        <taxon>Metazoa</taxon>
        <taxon>Ecdysozoa</taxon>
        <taxon>Arthropoda</taxon>
        <taxon>Hexapoda</taxon>
        <taxon>Insecta</taxon>
        <taxon>Pterygota</taxon>
        <taxon>Neoptera</taxon>
        <taxon>Endopterygota</taxon>
        <taxon>Diptera</taxon>
        <taxon>Brachycera</taxon>
        <taxon>Muscomorpha</taxon>
        <taxon>Ephydroidea</taxon>
        <taxon>Drosophilidae</taxon>
        <taxon>Drosophila</taxon>
        <taxon>Sophophora</taxon>
    </lineage>
</organism>
<dbReference type="RefSeq" id="XP_016992074.2">
    <property type="nucleotide sequence ID" value="XM_017136585.2"/>
</dbReference>
<feature type="compositionally biased region" description="Polar residues" evidence="1">
    <location>
        <begin position="1"/>
        <end position="19"/>
    </location>
</feature>
<evidence type="ECO:0000313" key="2">
    <source>
        <dbReference type="RefSeq" id="XP_016992074.1"/>
    </source>
</evidence>
<reference evidence="2" key="1">
    <citation type="submission" date="2025-08" db="UniProtKB">
        <authorList>
            <consortium name="RefSeq"/>
        </authorList>
    </citation>
    <scope>IDENTIFICATION</scope>
</reference>
<feature type="compositionally biased region" description="Basic residues" evidence="1">
    <location>
        <begin position="265"/>
        <end position="277"/>
    </location>
</feature>
<feature type="compositionally biased region" description="Polar residues" evidence="1">
    <location>
        <begin position="140"/>
        <end position="157"/>
    </location>
</feature>
<feature type="compositionally biased region" description="Basic residues" evidence="1">
    <location>
        <begin position="404"/>
        <end position="417"/>
    </location>
</feature>
<feature type="compositionally biased region" description="Low complexity" evidence="1">
    <location>
        <begin position="431"/>
        <end position="442"/>
    </location>
</feature>